<feature type="domain" description="Pterin-binding" evidence="13">
    <location>
        <begin position="139"/>
        <end position="385"/>
    </location>
</feature>
<evidence type="ECO:0000256" key="6">
    <source>
        <dbReference type="ARBA" id="ARBA00016919"/>
    </source>
</evidence>
<dbReference type="InterPro" id="IPR006390">
    <property type="entry name" value="DHP_synth_dom"/>
</dbReference>
<dbReference type="InterPro" id="IPR011005">
    <property type="entry name" value="Dihydropteroate_synth-like_sf"/>
</dbReference>
<keyword evidence="9" id="KW-0460">Magnesium</keyword>
<evidence type="ECO:0000256" key="4">
    <source>
        <dbReference type="ARBA" id="ARBA00009503"/>
    </source>
</evidence>
<dbReference type="GO" id="GO:0046656">
    <property type="term" value="P:folic acid biosynthetic process"/>
    <property type="evidence" value="ECO:0007669"/>
    <property type="project" value="UniProtKB-KW"/>
</dbReference>
<evidence type="ECO:0000256" key="11">
    <source>
        <dbReference type="ARBA" id="ARBA00030193"/>
    </source>
</evidence>
<dbReference type="AlphaFoldDB" id="A0A9X3TU84"/>
<dbReference type="PROSITE" id="PS00792">
    <property type="entry name" value="DHPS_1"/>
    <property type="match status" value="1"/>
</dbReference>
<evidence type="ECO:0000256" key="8">
    <source>
        <dbReference type="ARBA" id="ARBA00022723"/>
    </source>
</evidence>
<dbReference type="PANTHER" id="PTHR20941">
    <property type="entry name" value="FOLATE SYNTHESIS PROTEINS"/>
    <property type="match status" value="1"/>
</dbReference>
<keyword evidence="8" id="KW-0479">Metal-binding</keyword>
<evidence type="ECO:0000259" key="13">
    <source>
        <dbReference type="PROSITE" id="PS50972"/>
    </source>
</evidence>
<evidence type="ECO:0000256" key="2">
    <source>
        <dbReference type="ARBA" id="ARBA00001946"/>
    </source>
</evidence>
<gene>
    <name evidence="14" type="primary">folP</name>
    <name evidence="14" type="ORF">O3V59_19755</name>
</gene>
<comment type="caution">
    <text evidence="14">The sequence shown here is derived from an EMBL/GenBank/DDBJ whole genome shotgun (WGS) entry which is preliminary data.</text>
</comment>
<dbReference type="InterPro" id="IPR000489">
    <property type="entry name" value="Pterin-binding_dom"/>
</dbReference>
<proteinExistence type="inferred from homology"/>
<accession>A0A9X3TU84</accession>
<dbReference type="PROSITE" id="PS00793">
    <property type="entry name" value="DHPS_2"/>
    <property type="match status" value="1"/>
</dbReference>
<dbReference type="PROSITE" id="PS50972">
    <property type="entry name" value="PTERIN_BINDING"/>
    <property type="match status" value="1"/>
</dbReference>
<comment type="pathway">
    <text evidence="3">Cofactor biosynthesis; tetrahydrofolate biosynthesis; 7,8-dihydrofolate from 2-amino-4-hydroxy-6-hydroxymethyl-7,8-dihydropteridine diphosphate and 4-aminobenzoate: step 1/2.</text>
</comment>
<sequence length="398" mass="43323">MKHNPFVIHGRSRAELAAELSGRNGSESDLERLADAGEPLLIHLERLAPAAAGLLRTSVQACGGDAVVLDNPAASGLSDVIIQATRGQLEGLLHRLPDQEGGLREAAEEVRELMAMRRQLQQRRELVCGRYVLPLGQRTLVMGILNVTPDSFSDGGRYVDLDQAVARALAMVEAGADIIDIGGESTRPGAAEVGLEEELERVMPVIRALVEEVPVPLSIDTYKSEVAEQAIRAGAHIINDVWGAKRDRRIAQVAARYDVPIILMHNREDMAYTRFFSDMVRDLRESVRIAREAGVRDEQIILDPGIGFAKTLDHNLEAMRRLDDLVALGYPVLLGTSRKSMIGKVLDLPVHDRVEGTAATVALGVAKGCHIVRVHDVKEMKRVVAMMDAMCKGGLPVG</sequence>
<dbReference type="FunFam" id="3.20.20.20:FF:000006">
    <property type="entry name" value="Dihydropteroate synthase"/>
    <property type="match status" value="1"/>
</dbReference>
<evidence type="ECO:0000313" key="15">
    <source>
        <dbReference type="Proteomes" id="UP001151071"/>
    </source>
</evidence>
<dbReference type="SUPFAM" id="SSF51717">
    <property type="entry name" value="Dihydropteroate synthetase-like"/>
    <property type="match status" value="1"/>
</dbReference>
<dbReference type="InterPro" id="IPR045031">
    <property type="entry name" value="DHP_synth-like"/>
</dbReference>
<comment type="cofactor">
    <cofactor evidence="2">
        <name>Mg(2+)</name>
        <dbReference type="ChEBI" id="CHEBI:18420"/>
    </cofactor>
</comment>
<name>A0A9X3TU84_9BACL</name>
<evidence type="ECO:0000256" key="3">
    <source>
        <dbReference type="ARBA" id="ARBA00004763"/>
    </source>
</evidence>
<dbReference type="GO" id="GO:0005829">
    <property type="term" value="C:cytosol"/>
    <property type="evidence" value="ECO:0007669"/>
    <property type="project" value="TreeGrafter"/>
</dbReference>
<dbReference type="Proteomes" id="UP001151071">
    <property type="component" value="Unassembled WGS sequence"/>
</dbReference>
<dbReference type="RefSeq" id="WP_141669731.1">
    <property type="nucleotide sequence ID" value="NZ_JAPYYP010000034.1"/>
</dbReference>
<dbReference type="EMBL" id="JAPYYP010000034">
    <property type="protein sequence ID" value="MDA5110577.1"/>
    <property type="molecule type" value="Genomic_DNA"/>
</dbReference>
<dbReference type="GO" id="GO:0004156">
    <property type="term" value="F:dihydropteroate synthase activity"/>
    <property type="evidence" value="ECO:0007669"/>
    <property type="project" value="UniProtKB-EC"/>
</dbReference>
<comment type="similarity">
    <text evidence="4">Belongs to the DHPS family.</text>
</comment>
<dbReference type="Gene3D" id="3.20.20.20">
    <property type="entry name" value="Dihydropteroate synthase-like"/>
    <property type="match status" value="1"/>
</dbReference>
<evidence type="ECO:0000256" key="12">
    <source>
        <dbReference type="ARBA" id="ARBA00053449"/>
    </source>
</evidence>
<dbReference type="GO" id="GO:0046872">
    <property type="term" value="F:metal ion binding"/>
    <property type="evidence" value="ECO:0007669"/>
    <property type="project" value="UniProtKB-KW"/>
</dbReference>
<dbReference type="NCBIfam" id="TIGR01496">
    <property type="entry name" value="DHPS"/>
    <property type="match status" value="1"/>
</dbReference>
<keyword evidence="10" id="KW-0289">Folate biosynthesis</keyword>
<evidence type="ECO:0000256" key="7">
    <source>
        <dbReference type="ARBA" id="ARBA00022679"/>
    </source>
</evidence>
<evidence type="ECO:0000313" key="14">
    <source>
        <dbReference type="EMBL" id="MDA5110577.1"/>
    </source>
</evidence>
<comment type="function">
    <text evidence="12">Catalyzes the condensation of para-aminobenzoate (pABA) with 6-hydroxymethyl-7,8-dihydropterin diphosphate (DHPt-PP) to form 7,8-dihydropteroate (H2Pte), the immediate precursor of folate derivatives.</text>
</comment>
<dbReference type="GO" id="GO:0046654">
    <property type="term" value="P:tetrahydrofolate biosynthetic process"/>
    <property type="evidence" value="ECO:0007669"/>
    <property type="project" value="TreeGrafter"/>
</dbReference>
<dbReference type="PANTHER" id="PTHR20941:SF1">
    <property type="entry name" value="FOLIC ACID SYNTHESIS PROTEIN FOL1"/>
    <property type="match status" value="1"/>
</dbReference>
<evidence type="ECO:0000256" key="9">
    <source>
        <dbReference type="ARBA" id="ARBA00022842"/>
    </source>
</evidence>
<organism evidence="14 15">
    <name type="scientific">Brevibacillus thermoruber</name>
    <dbReference type="NCBI Taxonomy" id="33942"/>
    <lineage>
        <taxon>Bacteria</taxon>
        <taxon>Bacillati</taxon>
        <taxon>Bacillota</taxon>
        <taxon>Bacilli</taxon>
        <taxon>Bacillales</taxon>
        <taxon>Paenibacillaceae</taxon>
        <taxon>Brevibacillus</taxon>
    </lineage>
</organism>
<keyword evidence="15" id="KW-1185">Reference proteome</keyword>
<evidence type="ECO:0000256" key="1">
    <source>
        <dbReference type="ARBA" id="ARBA00000012"/>
    </source>
</evidence>
<keyword evidence="7 14" id="KW-0808">Transferase</keyword>
<reference evidence="14" key="1">
    <citation type="submission" date="2022-12" db="EMBL/GenBank/DDBJ databases">
        <title>Draft genome sequence of the thermophilic strain Brevibacillus thermoruber HT42, isolated from Los Humeros, Puebla, Mexico, with biotechnological potential.</title>
        <authorList>
            <person name="Lara Sanchez J."/>
            <person name="Solis Palacios R."/>
            <person name="Bustos Baena A.S."/>
            <person name="Ruz Baez A.E."/>
            <person name="Espinosa Luna G."/>
            <person name="Oliart Ros R.M."/>
        </authorList>
    </citation>
    <scope>NUCLEOTIDE SEQUENCE</scope>
    <source>
        <strain evidence="14">HT42</strain>
    </source>
</reference>
<evidence type="ECO:0000256" key="5">
    <source>
        <dbReference type="ARBA" id="ARBA00012458"/>
    </source>
</evidence>
<dbReference type="Pfam" id="PF00809">
    <property type="entry name" value="Pterin_bind"/>
    <property type="match status" value="1"/>
</dbReference>
<protein>
    <recommendedName>
        <fullName evidence="6">Dihydropteroate synthase</fullName>
        <ecNumber evidence="5">2.5.1.15</ecNumber>
    </recommendedName>
    <alternativeName>
        <fullName evidence="11">Dihydropteroate pyrophosphorylase</fullName>
    </alternativeName>
</protein>
<evidence type="ECO:0000256" key="10">
    <source>
        <dbReference type="ARBA" id="ARBA00022909"/>
    </source>
</evidence>
<dbReference type="CDD" id="cd00739">
    <property type="entry name" value="DHPS"/>
    <property type="match status" value="1"/>
</dbReference>
<comment type="catalytic activity">
    <reaction evidence="1">
        <text>(7,8-dihydropterin-6-yl)methyl diphosphate + 4-aminobenzoate = 7,8-dihydropteroate + diphosphate</text>
        <dbReference type="Rhea" id="RHEA:19949"/>
        <dbReference type="ChEBI" id="CHEBI:17836"/>
        <dbReference type="ChEBI" id="CHEBI:17839"/>
        <dbReference type="ChEBI" id="CHEBI:33019"/>
        <dbReference type="ChEBI" id="CHEBI:72950"/>
        <dbReference type="EC" id="2.5.1.15"/>
    </reaction>
</comment>
<dbReference type="EC" id="2.5.1.15" evidence="5"/>